<dbReference type="RefSeq" id="WP_019596625.1">
    <property type="nucleotide sequence ID" value="NZ_AWXR01000026.1"/>
</dbReference>
<organism evidence="2 3">
    <name type="scientific">Rhodonellum psychrophilum GCM71 = DSM 17998</name>
    <dbReference type="NCBI Taxonomy" id="1123057"/>
    <lineage>
        <taxon>Bacteria</taxon>
        <taxon>Pseudomonadati</taxon>
        <taxon>Bacteroidota</taxon>
        <taxon>Cytophagia</taxon>
        <taxon>Cytophagales</taxon>
        <taxon>Cytophagaceae</taxon>
        <taxon>Rhodonellum</taxon>
    </lineage>
</organism>
<evidence type="ECO:0000313" key="2">
    <source>
        <dbReference type="EMBL" id="ERM82503.1"/>
    </source>
</evidence>
<accession>U5BXB4</accession>
<keyword evidence="1" id="KW-0812">Transmembrane</keyword>
<keyword evidence="1" id="KW-1133">Transmembrane helix</keyword>
<dbReference type="AlphaFoldDB" id="U5BXB4"/>
<feature type="transmembrane region" description="Helical" evidence="1">
    <location>
        <begin position="79"/>
        <end position="100"/>
    </location>
</feature>
<name>U5BXB4_9BACT</name>
<feature type="transmembrane region" description="Helical" evidence="1">
    <location>
        <begin position="39"/>
        <end position="59"/>
    </location>
</feature>
<evidence type="ECO:0008006" key="4">
    <source>
        <dbReference type="Google" id="ProtNLM"/>
    </source>
</evidence>
<gene>
    <name evidence="2" type="ORF">P872_17920</name>
</gene>
<feature type="transmembrane region" description="Helical" evidence="1">
    <location>
        <begin position="106"/>
        <end position="125"/>
    </location>
</feature>
<dbReference type="Proteomes" id="UP000016843">
    <property type="component" value="Unassembled WGS sequence"/>
</dbReference>
<reference evidence="2 3" key="1">
    <citation type="journal article" date="2013" name="Genome Announc.">
        <title>Draft Genome Sequence of the Psychrophilic and Alkaliphilic Rhodonellum psychrophilum Strain GCM71T.</title>
        <authorList>
            <person name="Hauptmann A.L."/>
            <person name="Glaring M.A."/>
            <person name="Hallin P.F."/>
            <person name="Prieme A."/>
            <person name="Stougaard P."/>
        </authorList>
    </citation>
    <scope>NUCLEOTIDE SEQUENCE [LARGE SCALE GENOMIC DNA]</scope>
    <source>
        <strain evidence="2 3">GCM71</strain>
    </source>
</reference>
<comment type="caution">
    <text evidence="2">The sequence shown here is derived from an EMBL/GenBank/DDBJ whole genome shotgun (WGS) entry which is preliminary data.</text>
</comment>
<keyword evidence="3" id="KW-1185">Reference proteome</keyword>
<dbReference type="eggNOG" id="ENOG5032Y8X">
    <property type="taxonomic scope" value="Bacteria"/>
</dbReference>
<sequence length="280" mass="31735">MKGLQKIHQKLNLLSLDVVFGAVAGMVFFSTVLGVHPRALEYLLLALAVWGVYTLDHLIDVWSLKEIAQTKRHSFHQKYFKTIFACWGTMGLLGTALVILSESLHYVLLPGLALGVTMVLWMVVIRKLVPQAVWLKEISIALFYVLGILLVPFLKADRELINSSSYFLAFGYVLVAWLNLLILSYQDRDSDKKDGFESILSFLSKGQLEVLIIGLGVFGGMYFVGLLLWLPSYFHIFSGILLLILLFHAIQFLKAGQNPELMRRRLELSFLLPFLLLLFN</sequence>
<evidence type="ECO:0000256" key="1">
    <source>
        <dbReference type="SAM" id="Phobius"/>
    </source>
</evidence>
<feature type="transmembrane region" description="Helical" evidence="1">
    <location>
        <begin position="206"/>
        <end position="230"/>
    </location>
</feature>
<dbReference type="EMBL" id="AWXR01000026">
    <property type="protein sequence ID" value="ERM82503.1"/>
    <property type="molecule type" value="Genomic_DNA"/>
</dbReference>
<dbReference type="OrthoDB" id="976812at2"/>
<keyword evidence="1" id="KW-0472">Membrane</keyword>
<proteinExistence type="predicted"/>
<protein>
    <recommendedName>
        <fullName evidence="4">Ubiquinone biosynthesis protein UbiA</fullName>
    </recommendedName>
</protein>
<feature type="transmembrane region" description="Helical" evidence="1">
    <location>
        <begin position="12"/>
        <end position="33"/>
    </location>
</feature>
<feature type="transmembrane region" description="Helical" evidence="1">
    <location>
        <begin position="236"/>
        <end position="255"/>
    </location>
</feature>
<evidence type="ECO:0000313" key="3">
    <source>
        <dbReference type="Proteomes" id="UP000016843"/>
    </source>
</evidence>
<feature type="transmembrane region" description="Helical" evidence="1">
    <location>
        <begin position="137"/>
        <end position="154"/>
    </location>
</feature>
<feature type="transmembrane region" description="Helical" evidence="1">
    <location>
        <begin position="166"/>
        <end position="185"/>
    </location>
</feature>